<evidence type="ECO:0000313" key="3">
    <source>
        <dbReference type="Proteomes" id="UP000799770"/>
    </source>
</evidence>
<feature type="compositionally biased region" description="Polar residues" evidence="1">
    <location>
        <begin position="11"/>
        <end position="24"/>
    </location>
</feature>
<protein>
    <submittedName>
        <fullName evidence="2">Uncharacterized protein</fullName>
    </submittedName>
</protein>
<organism evidence="2 3">
    <name type="scientific">Lophiotrema nucula</name>
    <dbReference type="NCBI Taxonomy" id="690887"/>
    <lineage>
        <taxon>Eukaryota</taxon>
        <taxon>Fungi</taxon>
        <taxon>Dikarya</taxon>
        <taxon>Ascomycota</taxon>
        <taxon>Pezizomycotina</taxon>
        <taxon>Dothideomycetes</taxon>
        <taxon>Pleosporomycetidae</taxon>
        <taxon>Pleosporales</taxon>
        <taxon>Lophiotremataceae</taxon>
        <taxon>Lophiotrema</taxon>
    </lineage>
</organism>
<evidence type="ECO:0000256" key="1">
    <source>
        <dbReference type="SAM" id="MobiDB-lite"/>
    </source>
</evidence>
<proteinExistence type="predicted"/>
<gene>
    <name evidence="2" type="ORF">BDV96DRAFT_563794</name>
</gene>
<dbReference type="Proteomes" id="UP000799770">
    <property type="component" value="Unassembled WGS sequence"/>
</dbReference>
<dbReference type="AlphaFoldDB" id="A0A6A5ZPQ1"/>
<name>A0A6A5ZPQ1_9PLEO</name>
<accession>A0A6A5ZPQ1</accession>
<sequence>MSGASYRRPISPSQPFSNGSSGASSIENAPAHWTTMRLPHVAAYGNLLFAANVRTKFCGFIWNMAIFSLSAMQLTALPQLTCPPLPQCSWCCGLTP</sequence>
<reference evidence="2" key="1">
    <citation type="journal article" date="2020" name="Stud. Mycol.">
        <title>101 Dothideomycetes genomes: a test case for predicting lifestyles and emergence of pathogens.</title>
        <authorList>
            <person name="Haridas S."/>
            <person name="Albert R."/>
            <person name="Binder M."/>
            <person name="Bloem J."/>
            <person name="Labutti K."/>
            <person name="Salamov A."/>
            <person name="Andreopoulos B."/>
            <person name="Baker S."/>
            <person name="Barry K."/>
            <person name="Bills G."/>
            <person name="Bluhm B."/>
            <person name="Cannon C."/>
            <person name="Castanera R."/>
            <person name="Culley D."/>
            <person name="Daum C."/>
            <person name="Ezra D."/>
            <person name="Gonzalez J."/>
            <person name="Henrissat B."/>
            <person name="Kuo A."/>
            <person name="Liang C."/>
            <person name="Lipzen A."/>
            <person name="Lutzoni F."/>
            <person name="Magnuson J."/>
            <person name="Mondo S."/>
            <person name="Nolan M."/>
            <person name="Ohm R."/>
            <person name="Pangilinan J."/>
            <person name="Park H.-J."/>
            <person name="Ramirez L."/>
            <person name="Alfaro M."/>
            <person name="Sun H."/>
            <person name="Tritt A."/>
            <person name="Yoshinaga Y."/>
            <person name="Zwiers L.-H."/>
            <person name="Turgeon B."/>
            <person name="Goodwin S."/>
            <person name="Spatafora J."/>
            <person name="Crous P."/>
            <person name="Grigoriev I."/>
        </authorList>
    </citation>
    <scope>NUCLEOTIDE SEQUENCE</scope>
    <source>
        <strain evidence="2">CBS 627.86</strain>
    </source>
</reference>
<feature type="region of interest" description="Disordered" evidence="1">
    <location>
        <begin position="1"/>
        <end position="24"/>
    </location>
</feature>
<keyword evidence="3" id="KW-1185">Reference proteome</keyword>
<dbReference type="EMBL" id="ML977312">
    <property type="protein sequence ID" value="KAF2121216.1"/>
    <property type="molecule type" value="Genomic_DNA"/>
</dbReference>
<evidence type="ECO:0000313" key="2">
    <source>
        <dbReference type="EMBL" id="KAF2121216.1"/>
    </source>
</evidence>